<keyword evidence="3" id="KW-0472">Membrane</keyword>
<dbReference type="GO" id="GO:0043386">
    <property type="term" value="P:mycotoxin biosynthetic process"/>
    <property type="evidence" value="ECO:0007669"/>
    <property type="project" value="InterPro"/>
</dbReference>
<comment type="caution">
    <text evidence="5">The sequence shown here is derived from an EMBL/GenBank/DDBJ whole genome shotgun (WGS) entry which is preliminary data.</text>
</comment>
<feature type="transmembrane region" description="Helical" evidence="3">
    <location>
        <begin position="159"/>
        <end position="178"/>
    </location>
</feature>
<proteinExistence type="inferred from homology"/>
<feature type="signal peptide" evidence="4">
    <location>
        <begin position="1"/>
        <end position="19"/>
    </location>
</feature>
<dbReference type="EMBL" id="LCWV01000001">
    <property type="protein sequence ID" value="PWI77032.1"/>
    <property type="molecule type" value="Genomic_DNA"/>
</dbReference>
<organism evidence="5 6">
    <name type="scientific">Purpureocillium lilacinum</name>
    <name type="common">Paecilomyces lilacinus</name>
    <dbReference type="NCBI Taxonomy" id="33203"/>
    <lineage>
        <taxon>Eukaryota</taxon>
        <taxon>Fungi</taxon>
        <taxon>Dikarya</taxon>
        <taxon>Ascomycota</taxon>
        <taxon>Pezizomycotina</taxon>
        <taxon>Sordariomycetes</taxon>
        <taxon>Hypocreomycetidae</taxon>
        <taxon>Hypocreales</taxon>
        <taxon>Ophiocordycipitaceae</taxon>
        <taxon>Purpureocillium</taxon>
    </lineage>
</organism>
<feature type="chain" id="PRO_5015546073" description="Tat pathway signal sequence" evidence="4">
    <location>
        <begin position="20"/>
        <end position="380"/>
    </location>
</feature>
<evidence type="ECO:0000313" key="5">
    <source>
        <dbReference type="EMBL" id="PWI77032.1"/>
    </source>
</evidence>
<dbReference type="Proteomes" id="UP000245956">
    <property type="component" value="Unassembled WGS sequence"/>
</dbReference>
<evidence type="ECO:0000256" key="1">
    <source>
        <dbReference type="ARBA" id="ARBA00035112"/>
    </source>
</evidence>
<reference evidence="5 6" key="1">
    <citation type="journal article" date="2016" name="Front. Microbiol.">
        <title>Genome and transcriptome sequences reveal the specific parasitism of the nematophagous Purpureocillium lilacinum 36-1.</title>
        <authorList>
            <person name="Xie J."/>
            <person name="Li S."/>
            <person name="Mo C."/>
            <person name="Xiao X."/>
            <person name="Peng D."/>
            <person name="Wang G."/>
            <person name="Xiao Y."/>
        </authorList>
    </citation>
    <scope>NUCLEOTIDE SEQUENCE [LARGE SCALE GENOMIC DNA]</scope>
    <source>
        <strain evidence="5 6">36-1</strain>
    </source>
</reference>
<dbReference type="PANTHER" id="PTHR33365">
    <property type="entry name" value="YALI0B05434P"/>
    <property type="match status" value="1"/>
</dbReference>
<dbReference type="Pfam" id="PF11807">
    <property type="entry name" value="UstYa"/>
    <property type="match status" value="1"/>
</dbReference>
<feature type="region of interest" description="Disordered" evidence="2">
    <location>
        <begin position="71"/>
        <end position="95"/>
    </location>
</feature>
<evidence type="ECO:0000256" key="3">
    <source>
        <dbReference type="SAM" id="Phobius"/>
    </source>
</evidence>
<keyword evidence="3" id="KW-0812">Transmembrane</keyword>
<evidence type="ECO:0000256" key="4">
    <source>
        <dbReference type="SAM" id="SignalP"/>
    </source>
</evidence>
<dbReference type="InterPro" id="IPR021765">
    <property type="entry name" value="UstYa-like"/>
</dbReference>
<dbReference type="AlphaFoldDB" id="A0A2U3ERB3"/>
<accession>A0A2U3ERB3</accession>
<keyword evidence="3" id="KW-1133">Transmembrane helix</keyword>
<evidence type="ECO:0000256" key="2">
    <source>
        <dbReference type="SAM" id="MobiDB-lite"/>
    </source>
</evidence>
<evidence type="ECO:0008006" key="7">
    <source>
        <dbReference type="Google" id="ProtNLM"/>
    </source>
</evidence>
<gene>
    <name evidence="5" type="ORF">PCL_04226</name>
</gene>
<comment type="similarity">
    <text evidence="1">Belongs to the ustYa family.</text>
</comment>
<protein>
    <recommendedName>
        <fullName evidence="7">Tat pathway signal sequence</fullName>
    </recommendedName>
</protein>
<evidence type="ECO:0000313" key="6">
    <source>
        <dbReference type="Proteomes" id="UP000245956"/>
    </source>
</evidence>
<sequence>MSRLEAAVLGLAVVLSVRGDESGSPICSCVSPPRALPLTSRTLSFFGPVEESRLGTLRRKKAAVTTEVVEDGPPATRLHDTSTRAPPFTPTDRIGPSPLSLVRDPVLASTSRMEASSLYKRWSGYIPILPYSTDVAGAKEEQARDEGNDAGTRRSKTSVWLTAVNVLLFLLTATMWYLQGGPRTKALNAALRETSSYTPIFDMIDLEPSIKKINGTVKPAGQPSIARQFPNAAADERWEEDIELIRPIPVTREQIIKMGKNPDTVAKLEDHIWGLGDNAYVAALDLFHNLHCLNSLRQAAYGNYYNQTMATTSISSPDIGPRVQSIHFQTCASINAHCINFDKLVKWHKEASVDMEKYVEVMRKPKGVKEEPAETWQTGP</sequence>
<name>A0A2U3ERB3_PURLI</name>
<dbReference type="PANTHER" id="PTHR33365:SF14">
    <property type="entry name" value="TAT PATHWAY SIGNAL SEQUENCE"/>
    <property type="match status" value="1"/>
</dbReference>
<keyword evidence="4" id="KW-0732">Signal</keyword>